<reference evidence="1 2" key="1">
    <citation type="journal article" date="2019" name="Sci. Rep.">
        <title>Orb-weaving spider Araneus ventricosus genome elucidates the spidroin gene catalogue.</title>
        <authorList>
            <person name="Kono N."/>
            <person name="Nakamura H."/>
            <person name="Ohtoshi R."/>
            <person name="Moran D.A.P."/>
            <person name="Shinohara A."/>
            <person name="Yoshida Y."/>
            <person name="Fujiwara M."/>
            <person name="Mori M."/>
            <person name="Tomita M."/>
            <person name="Arakawa K."/>
        </authorList>
    </citation>
    <scope>NUCLEOTIDE SEQUENCE [LARGE SCALE GENOMIC DNA]</scope>
</reference>
<keyword evidence="2" id="KW-1185">Reference proteome</keyword>
<organism evidence="1 2">
    <name type="scientific">Araneus ventricosus</name>
    <name type="common">Orbweaver spider</name>
    <name type="synonym">Epeira ventricosa</name>
    <dbReference type="NCBI Taxonomy" id="182803"/>
    <lineage>
        <taxon>Eukaryota</taxon>
        <taxon>Metazoa</taxon>
        <taxon>Ecdysozoa</taxon>
        <taxon>Arthropoda</taxon>
        <taxon>Chelicerata</taxon>
        <taxon>Arachnida</taxon>
        <taxon>Araneae</taxon>
        <taxon>Araneomorphae</taxon>
        <taxon>Entelegynae</taxon>
        <taxon>Araneoidea</taxon>
        <taxon>Araneidae</taxon>
        <taxon>Araneus</taxon>
    </lineage>
</organism>
<comment type="caution">
    <text evidence="1">The sequence shown here is derived from an EMBL/GenBank/DDBJ whole genome shotgun (WGS) entry which is preliminary data.</text>
</comment>
<sequence length="94" mass="10589">MCYPKTLFVNRGLSICGASMMLMGRGSGDMGPLICLDTTRLLRNILLTLEHYHWPPKSPDMSIIEDIRDALLHAVEKRFPPPHTPMDLLTALQN</sequence>
<proteinExistence type="predicted"/>
<protein>
    <submittedName>
        <fullName evidence="1">Uncharacterized protein</fullName>
    </submittedName>
</protein>
<name>A0A4Y2V9K1_ARAVE</name>
<dbReference type="Proteomes" id="UP000499080">
    <property type="component" value="Unassembled WGS sequence"/>
</dbReference>
<dbReference type="EMBL" id="BGPR01044412">
    <property type="protein sequence ID" value="GBO21192.1"/>
    <property type="molecule type" value="Genomic_DNA"/>
</dbReference>
<evidence type="ECO:0000313" key="1">
    <source>
        <dbReference type="EMBL" id="GBO21192.1"/>
    </source>
</evidence>
<evidence type="ECO:0000313" key="2">
    <source>
        <dbReference type="Proteomes" id="UP000499080"/>
    </source>
</evidence>
<dbReference type="AlphaFoldDB" id="A0A4Y2V9K1"/>
<accession>A0A4Y2V9K1</accession>
<gene>
    <name evidence="1" type="ORF">AVEN_64944_1</name>
</gene>